<dbReference type="AlphaFoldDB" id="A0A8E2EAP6"/>
<evidence type="ECO:0000256" key="1">
    <source>
        <dbReference type="SAM" id="MobiDB-lite"/>
    </source>
</evidence>
<dbReference type="EMBL" id="KV744954">
    <property type="protein sequence ID" value="OCK80581.1"/>
    <property type="molecule type" value="Genomic_DNA"/>
</dbReference>
<evidence type="ECO:0000313" key="2">
    <source>
        <dbReference type="EMBL" id="OCK80581.1"/>
    </source>
</evidence>
<feature type="region of interest" description="Disordered" evidence="1">
    <location>
        <begin position="1"/>
        <end position="20"/>
    </location>
</feature>
<organism evidence="2 3">
    <name type="scientific">Lepidopterella palustris CBS 459.81</name>
    <dbReference type="NCBI Taxonomy" id="1314670"/>
    <lineage>
        <taxon>Eukaryota</taxon>
        <taxon>Fungi</taxon>
        <taxon>Dikarya</taxon>
        <taxon>Ascomycota</taxon>
        <taxon>Pezizomycotina</taxon>
        <taxon>Dothideomycetes</taxon>
        <taxon>Pleosporomycetidae</taxon>
        <taxon>Mytilinidiales</taxon>
        <taxon>Argynnaceae</taxon>
        <taxon>Lepidopterella</taxon>
    </lineage>
</organism>
<sequence length="162" mass="18046">MTPRTYPLPSNSPFHSGASPPTLEPHLPLWSLTSNSEASPPTIHRPPCLPQLPNPWRFLGLSCETSMTRVSPKPSAALPSLHSPFTHTSARMYSKLHSNKPTHSTPPSSQNAENRKNSFRLACWWGKVQILLLRPYRKKKSMQTEGLEVSGGFVMALLETNH</sequence>
<dbReference type="Proteomes" id="UP000250266">
    <property type="component" value="Unassembled WGS sequence"/>
</dbReference>
<protein>
    <submittedName>
        <fullName evidence="2">Uncharacterized protein</fullName>
    </submittedName>
</protein>
<keyword evidence="3" id="KW-1185">Reference proteome</keyword>
<accession>A0A8E2EAP6</accession>
<evidence type="ECO:0000313" key="3">
    <source>
        <dbReference type="Proteomes" id="UP000250266"/>
    </source>
</evidence>
<proteinExistence type="predicted"/>
<reference evidence="2 3" key="1">
    <citation type="journal article" date="2016" name="Nat. Commun.">
        <title>Ectomycorrhizal ecology is imprinted in the genome of the dominant symbiotic fungus Cenococcum geophilum.</title>
        <authorList>
            <consortium name="DOE Joint Genome Institute"/>
            <person name="Peter M."/>
            <person name="Kohler A."/>
            <person name="Ohm R.A."/>
            <person name="Kuo A."/>
            <person name="Krutzmann J."/>
            <person name="Morin E."/>
            <person name="Arend M."/>
            <person name="Barry K.W."/>
            <person name="Binder M."/>
            <person name="Choi C."/>
            <person name="Clum A."/>
            <person name="Copeland A."/>
            <person name="Grisel N."/>
            <person name="Haridas S."/>
            <person name="Kipfer T."/>
            <person name="LaButti K."/>
            <person name="Lindquist E."/>
            <person name="Lipzen A."/>
            <person name="Maire R."/>
            <person name="Meier B."/>
            <person name="Mihaltcheva S."/>
            <person name="Molinier V."/>
            <person name="Murat C."/>
            <person name="Poggeler S."/>
            <person name="Quandt C.A."/>
            <person name="Sperisen C."/>
            <person name="Tritt A."/>
            <person name="Tisserant E."/>
            <person name="Crous P.W."/>
            <person name="Henrissat B."/>
            <person name="Nehls U."/>
            <person name="Egli S."/>
            <person name="Spatafora J.W."/>
            <person name="Grigoriev I.V."/>
            <person name="Martin F.M."/>
        </authorList>
    </citation>
    <scope>NUCLEOTIDE SEQUENCE [LARGE SCALE GENOMIC DNA]</scope>
    <source>
        <strain evidence="2 3">CBS 459.81</strain>
    </source>
</reference>
<name>A0A8E2EAP6_9PEZI</name>
<gene>
    <name evidence="2" type="ORF">K432DRAFT_41267</name>
</gene>